<keyword evidence="2" id="KW-1185">Reference proteome</keyword>
<accession>A0A7Z0EI57</accession>
<proteinExistence type="predicted"/>
<evidence type="ECO:0000313" key="2">
    <source>
        <dbReference type="Proteomes" id="UP000572051"/>
    </source>
</evidence>
<gene>
    <name evidence="1" type="ORF">HNR10_000406</name>
</gene>
<dbReference type="EMBL" id="JACCFS010000001">
    <property type="protein sequence ID" value="NYJ32525.1"/>
    <property type="molecule type" value="Genomic_DNA"/>
</dbReference>
<comment type="caution">
    <text evidence="1">The sequence shown here is derived from an EMBL/GenBank/DDBJ whole genome shotgun (WGS) entry which is preliminary data.</text>
</comment>
<sequence>MMVLHATSMLDGELHQGTRQLVTAHIEDLRPRL</sequence>
<protein>
    <submittedName>
        <fullName evidence="1">Uncharacterized protein</fullName>
    </submittedName>
</protein>
<dbReference type="Proteomes" id="UP000572051">
    <property type="component" value="Unassembled WGS sequence"/>
</dbReference>
<name>A0A7Z0EI57_9ACTN</name>
<evidence type="ECO:0000313" key="1">
    <source>
        <dbReference type="EMBL" id="NYJ32525.1"/>
    </source>
</evidence>
<dbReference type="AlphaFoldDB" id="A0A7Z0EI57"/>
<organism evidence="1 2">
    <name type="scientific">Nocardiopsis aegyptia</name>
    <dbReference type="NCBI Taxonomy" id="220378"/>
    <lineage>
        <taxon>Bacteria</taxon>
        <taxon>Bacillati</taxon>
        <taxon>Actinomycetota</taxon>
        <taxon>Actinomycetes</taxon>
        <taxon>Streptosporangiales</taxon>
        <taxon>Nocardiopsidaceae</taxon>
        <taxon>Nocardiopsis</taxon>
    </lineage>
</organism>
<reference evidence="1 2" key="1">
    <citation type="submission" date="2020-07" db="EMBL/GenBank/DDBJ databases">
        <title>Sequencing the genomes of 1000 actinobacteria strains.</title>
        <authorList>
            <person name="Klenk H.-P."/>
        </authorList>
    </citation>
    <scope>NUCLEOTIDE SEQUENCE [LARGE SCALE GENOMIC DNA]</scope>
    <source>
        <strain evidence="1 2">DSM 44442</strain>
    </source>
</reference>